<feature type="chain" id="PRO_5003410658" evidence="1">
    <location>
        <begin position="27"/>
        <end position="329"/>
    </location>
</feature>
<keyword evidence="1" id="KW-0732">Signal</keyword>
<accession>G0UNP8</accession>
<reference evidence="2" key="1">
    <citation type="journal article" date="2012" name="Proc. Natl. Acad. Sci. U.S.A.">
        <title>Antigenic diversity is generated by distinct evolutionary mechanisms in African trypanosome species.</title>
        <authorList>
            <person name="Jackson A.P."/>
            <person name="Berry A."/>
            <person name="Aslett M."/>
            <person name="Allison H.C."/>
            <person name="Burton P."/>
            <person name="Vavrova-Anderson J."/>
            <person name="Brown R."/>
            <person name="Browne H."/>
            <person name="Corton N."/>
            <person name="Hauser H."/>
            <person name="Gamble J."/>
            <person name="Gilderthorp R."/>
            <person name="Marcello L."/>
            <person name="McQuillan J."/>
            <person name="Otto T.D."/>
            <person name="Quail M.A."/>
            <person name="Sanders M.J."/>
            <person name="van Tonder A."/>
            <person name="Ginger M.L."/>
            <person name="Field M.C."/>
            <person name="Barry J.D."/>
            <person name="Hertz-Fowler C."/>
            <person name="Berriman M."/>
        </authorList>
    </citation>
    <scope>NUCLEOTIDE SEQUENCE</scope>
    <source>
        <strain evidence="2">IL3000</strain>
    </source>
</reference>
<dbReference type="AlphaFoldDB" id="G0UNP8"/>
<organism evidence="2">
    <name type="scientific">Trypanosoma congolense (strain IL3000)</name>
    <dbReference type="NCBI Taxonomy" id="1068625"/>
    <lineage>
        <taxon>Eukaryota</taxon>
        <taxon>Discoba</taxon>
        <taxon>Euglenozoa</taxon>
        <taxon>Kinetoplastea</taxon>
        <taxon>Metakinetoplastina</taxon>
        <taxon>Trypanosomatida</taxon>
        <taxon>Trypanosomatidae</taxon>
        <taxon>Trypanosoma</taxon>
        <taxon>Nannomonas</taxon>
    </lineage>
</organism>
<dbReference type="VEuPathDB" id="TriTrypDB:TcIL3000_6_2500"/>
<dbReference type="Pfam" id="PF08795">
    <property type="entry name" value="DUF1796"/>
    <property type="match status" value="1"/>
</dbReference>
<sequence>MWRWASLGGWCGPGLMLAKLGMPVVGQQLPFEIARCSFDGLLHLTTHGFSEGFFPAPLDARPFTPDAASIWLLFRSQHTCITHFNLNRDDVIDSFLQRFAAWENMLQRPTHPVTFLRTCIAEDAREEVELIPKFHETLCSESGGKFNFRTVLVVHDQGPTTSRVAEFHPKDAAGHPCVVWNLALDHSLPSTASLFDRCHDGYATIIREMNQEHAWELSTKTYCAPTPKPYRELCLVEGVPALRGSCTGFGTTQAMRLGKCPQCGSTTGHAVSQDVFDTKRPWQEAEEVTLLEKLFGAHGDEVAAVEAAALELGRGANEVLLRLRSLQAA</sequence>
<evidence type="ECO:0000313" key="2">
    <source>
        <dbReference type="EMBL" id="CCC91008.1"/>
    </source>
</evidence>
<evidence type="ECO:0000256" key="1">
    <source>
        <dbReference type="SAM" id="SignalP"/>
    </source>
</evidence>
<protein>
    <submittedName>
        <fullName evidence="2">Uncharacterized protein</fullName>
    </submittedName>
</protein>
<name>G0UNP8_TRYCI</name>
<dbReference type="InterPro" id="IPR014903">
    <property type="entry name" value="DUF1796"/>
</dbReference>
<dbReference type="EMBL" id="HE575319">
    <property type="protein sequence ID" value="CCC91008.1"/>
    <property type="molecule type" value="Genomic_DNA"/>
</dbReference>
<feature type="signal peptide" evidence="1">
    <location>
        <begin position="1"/>
        <end position="26"/>
    </location>
</feature>
<proteinExistence type="predicted"/>
<gene>
    <name evidence="2" type="ORF">TCIL3000_6_2500</name>
</gene>